<evidence type="ECO:0000313" key="8">
    <source>
        <dbReference type="Proteomes" id="UP000316993"/>
    </source>
</evidence>
<dbReference type="Gene3D" id="1.10.10.10">
    <property type="entry name" value="Winged helix-like DNA-binding domain superfamily/Winged helix DNA-binding domain"/>
    <property type="match status" value="1"/>
</dbReference>
<evidence type="ECO:0000256" key="1">
    <source>
        <dbReference type="ARBA" id="ARBA00005384"/>
    </source>
</evidence>
<evidence type="ECO:0000256" key="3">
    <source>
        <dbReference type="ARBA" id="ARBA00023015"/>
    </source>
</evidence>
<evidence type="ECO:0000313" key="7">
    <source>
        <dbReference type="EMBL" id="TQN03472.1"/>
    </source>
</evidence>
<dbReference type="PANTHER" id="PTHR46577">
    <property type="entry name" value="HTH-TYPE TRANSCRIPTIONAL REGULATORY PROTEIN GABR"/>
    <property type="match status" value="1"/>
</dbReference>
<dbReference type="PRINTS" id="PR00035">
    <property type="entry name" value="HTHGNTR"/>
</dbReference>
<comment type="similarity">
    <text evidence="1">In the C-terminal section; belongs to the class-I pyridoxal-phosphate-dependent aminotransferase family.</text>
</comment>
<keyword evidence="2" id="KW-0663">Pyridoxal phosphate</keyword>
<dbReference type="InterPro" id="IPR051446">
    <property type="entry name" value="HTH_trans_reg/aminotransferase"/>
</dbReference>
<dbReference type="SMART" id="SM00345">
    <property type="entry name" value="HTH_GNTR"/>
    <property type="match status" value="1"/>
</dbReference>
<dbReference type="GO" id="GO:0030170">
    <property type="term" value="F:pyridoxal phosphate binding"/>
    <property type="evidence" value="ECO:0007669"/>
    <property type="project" value="InterPro"/>
</dbReference>
<dbReference type="Pfam" id="PF00392">
    <property type="entry name" value="GntR"/>
    <property type="match status" value="1"/>
</dbReference>
<evidence type="ECO:0000259" key="6">
    <source>
        <dbReference type="PROSITE" id="PS50949"/>
    </source>
</evidence>
<dbReference type="SUPFAM" id="SSF53383">
    <property type="entry name" value="PLP-dependent transferases"/>
    <property type="match status" value="1"/>
</dbReference>
<protein>
    <submittedName>
        <fullName evidence="7">GntR family transcriptional regulator</fullName>
    </submittedName>
</protein>
<dbReference type="SUPFAM" id="SSF46785">
    <property type="entry name" value="Winged helix' DNA-binding domain"/>
    <property type="match status" value="1"/>
</dbReference>
<dbReference type="EMBL" id="VFPV01000002">
    <property type="protein sequence ID" value="TQN03472.1"/>
    <property type="molecule type" value="Genomic_DNA"/>
</dbReference>
<proteinExistence type="inferred from homology"/>
<organism evidence="7 8">
    <name type="scientific">Acidovorax temperans</name>
    <dbReference type="NCBI Taxonomy" id="80878"/>
    <lineage>
        <taxon>Bacteria</taxon>
        <taxon>Pseudomonadati</taxon>
        <taxon>Pseudomonadota</taxon>
        <taxon>Betaproteobacteria</taxon>
        <taxon>Burkholderiales</taxon>
        <taxon>Comamonadaceae</taxon>
        <taxon>Acidovorax</taxon>
    </lineage>
</organism>
<keyword evidence="4" id="KW-0238">DNA-binding</keyword>
<dbReference type="Proteomes" id="UP000316993">
    <property type="component" value="Unassembled WGS sequence"/>
</dbReference>
<dbReference type="GO" id="GO:0003677">
    <property type="term" value="F:DNA binding"/>
    <property type="evidence" value="ECO:0007669"/>
    <property type="project" value="UniProtKB-KW"/>
</dbReference>
<dbReference type="PANTHER" id="PTHR46577:SF1">
    <property type="entry name" value="HTH-TYPE TRANSCRIPTIONAL REGULATORY PROTEIN GABR"/>
    <property type="match status" value="1"/>
</dbReference>
<dbReference type="CDD" id="cd07377">
    <property type="entry name" value="WHTH_GntR"/>
    <property type="match status" value="1"/>
</dbReference>
<dbReference type="AlphaFoldDB" id="A0A543L807"/>
<dbReference type="InterPro" id="IPR036390">
    <property type="entry name" value="WH_DNA-bd_sf"/>
</dbReference>
<dbReference type="Pfam" id="PF00155">
    <property type="entry name" value="Aminotran_1_2"/>
    <property type="match status" value="1"/>
</dbReference>
<accession>A0A543L807</accession>
<name>A0A543L807_9BURK</name>
<dbReference type="InterPro" id="IPR015421">
    <property type="entry name" value="PyrdxlP-dep_Trfase_major"/>
</dbReference>
<keyword evidence="5" id="KW-0804">Transcription</keyword>
<dbReference type="Gene3D" id="3.40.640.10">
    <property type="entry name" value="Type I PLP-dependent aspartate aminotransferase-like (Major domain)"/>
    <property type="match status" value="1"/>
</dbReference>
<feature type="domain" description="HTH gntR-type" evidence="6">
    <location>
        <begin position="20"/>
        <end position="88"/>
    </location>
</feature>
<evidence type="ECO:0000256" key="5">
    <source>
        <dbReference type="ARBA" id="ARBA00023163"/>
    </source>
</evidence>
<reference evidence="7 8" key="1">
    <citation type="submission" date="2019-06" db="EMBL/GenBank/DDBJ databases">
        <title>Genomic Encyclopedia of Archaeal and Bacterial Type Strains, Phase II (KMG-II): from individual species to whole genera.</title>
        <authorList>
            <person name="Goeker M."/>
        </authorList>
    </citation>
    <scope>NUCLEOTIDE SEQUENCE [LARGE SCALE GENOMIC DNA]</scope>
    <source>
        <strain evidence="7 8">DSM 7270</strain>
    </source>
</reference>
<comment type="caution">
    <text evidence="7">The sequence shown here is derived from an EMBL/GenBank/DDBJ whole genome shotgun (WGS) entry which is preliminary data.</text>
</comment>
<dbReference type="InterPro" id="IPR000524">
    <property type="entry name" value="Tscrpt_reg_HTH_GntR"/>
</dbReference>
<dbReference type="PROSITE" id="PS50949">
    <property type="entry name" value="HTH_GNTR"/>
    <property type="match status" value="1"/>
</dbReference>
<gene>
    <name evidence="7" type="ORF">BDD18_2156</name>
</gene>
<dbReference type="InterPro" id="IPR015424">
    <property type="entry name" value="PyrdxlP-dep_Trfase"/>
</dbReference>
<dbReference type="GO" id="GO:0003700">
    <property type="term" value="F:DNA-binding transcription factor activity"/>
    <property type="evidence" value="ECO:0007669"/>
    <property type="project" value="InterPro"/>
</dbReference>
<sequence>MGDLLLQRLAVARAAATQRQPTSRLLCACLREAILDGTLPAHTRLPPTRDLAGELGVSRNTVLYAYDQLAAEGCLVSRTGSGSFVADLSADRFIATPPAVGTRAPSPAPAPLPSGVSARGEALLGRVSATDVQWGAFLPGVPDVTEFPQQRFAQITAQCARRGPPALRSYATAGGHPALQRSLAQYLRQVRSVQCEPEQILITEGVHQAVDLLSRMLADAGDIAWVEDPGYWGTRNILRMNGLQVDAIAVDADGMQVVEPVPGREPKLAFVTPSHQYPLGPIMALSRRLALLEAARRHGFWVVEDDYDSEFRFAGQPIPSLQGLMPDAPVIYVGTFSKTLYPGLRTAYMVLPPALVDRIGAAQMELYRGGHLLTQAALAEFIDSGHYAAHIRRMRLIYGHRRAYLVELITQHLGAEWMHPFDSNAGLHLVMSLPDGLNDVLVSHRAREAGVLVRPLSRYYEAEVQRQGLLMGFAAVPIEAMQAPFQSLVSCIAGELREPDLSPVVGPVRATGPCRAA</sequence>
<dbReference type="CDD" id="cd00609">
    <property type="entry name" value="AAT_like"/>
    <property type="match status" value="1"/>
</dbReference>
<keyword evidence="3" id="KW-0805">Transcription regulation</keyword>
<evidence type="ECO:0000256" key="2">
    <source>
        <dbReference type="ARBA" id="ARBA00022898"/>
    </source>
</evidence>
<dbReference type="InterPro" id="IPR004839">
    <property type="entry name" value="Aminotransferase_I/II_large"/>
</dbReference>
<dbReference type="InterPro" id="IPR036388">
    <property type="entry name" value="WH-like_DNA-bd_sf"/>
</dbReference>
<evidence type="ECO:0000256" key="4">
    <source>
        <dbReference type="ARBA" id="ARBA00023125"/>
    </source>
</evidence>